<reference evidence="2" key="1">
    <citation type="journal article" date="2019" name="Int. J. Syst. Evol. Microbiol.">
        <title>The Global Catalogue of Microorganisms (GCM) 10K type strain sequencing project: providing services to taxonomists for standard genome sequencing and annotation.</title>
        <authorList>
            <consortium name="The Broad Institute Genomics Platform"/>
            <consortium name="The Broad Institute Genome Sequencing Center for Infectious Disease"/>
            <person name="Wu L."/>
            <person name="Ma J."/>
        </authorList>
    </citation>
    <scope>NUCLEOTIDE SEQUENCE [LARGE SCALE GENOMIC DNA]</scope>
    <source>
        <strain evidence="2">JCM 17657</strain>
    </source>
</reference>
<evidence type="ECO:0000313" key="2">
    <source>
        <dbReference type="Proteomes" id="UP001500610"/>
    </source>
</evidence>
<proteinExistence type="predicted"/>
<accession>A0ABP9HW25</accession>
<protein>
    <submittedName>
        <fullName evidence="1">Uncharacterized protein</fullName>
    </submittedName>
</protein>
<gene>
    <name evidence="1" type="ORF">GCM10023257_18170</name>
</gene>
<organism evidence="1 2">
    <name type="scientific">Streptomyces hyderabadensis</name>
    <dbReference type="NCBI Taxonomy" id="598549"/>
    <lineage>
        <taxon>Bacteria</taxon>
        <taxon>Bacillati</taxon>
        <taxon>Actinomycetota</taxon>
        <taxon>Actinomycetes</taxon>
        <taxon>Kitasatosporales</taxon>
        <taxon>Streptomycetaceae</taxon>
        <taxon>Streptomyces</taxon>
    </lineage>
</organism>
<dbReference type="Proteomes" id="UP001500610">
    <property type="component" value="Unassembled WGS sequence"/>
</dbReference>
<name>A0ABP9HW25_9ACTN</name>
<keyword evidence="2" id="KW-1185">Reference proteome</keyword>
<dbReference type="EMBL" id="BAABIV010000006">
    <property type="protein sequence ID" value="GAA4980290.1"/>
    <property type="molecule type" value="Genomic_DNA"/>
</dbReference>
<sequence>MWHSLADAYMQPDTFRMHLNSLIQGLRNVTFVLQKQKRELSHFETWYTEFQEQARRSPLMRWSVNSRNRIVKESDLELHSEAKIRWVIDWLTKGERKFTFPPRMTSREMLGAIFSDPGNPRVGVITLTRRWVDKALPDYEVLHATREVYIALSRLLTTAHEACHVESCTFETREPPCVTSDLTRDPLRCMEINPAILQEHIDLNAGVGIKEDFLSVPRDENATRKARKRYGITEIGQGDAIELAPKIMQAAHAILERDKKHANFAWFLRGDEIVDVMSPMYADQNAKYLTFHRLADRVETLRANGIIYLAESWYVTDHKFDEHGQLIPARDRGKDRLEALQIFGATRDGRRITLTTPFSRSRFGKVLLGGTITDSDIEDMNYLGPFGPIIERWKTMDARGED</sequence>
<comment type="caution">
    <text evidence="1">The sequence shown here is derived from an EMBL/GenBank/DDBJ whole genome shotgun (WGS) entry which is preliminary data.</text>
</comment>
<evidence type="ECO:0000313" key="1">
    <source>
        <dbReference type="EMBL" id="GAA4980290.1"/>
    </source>
</evidence>